<evidence type="ECO:0008006" key="3">
    <source>
        <dbReference type="Google" id="ProtNLM"/>
    </source>
</evidence>
<keyword evidence="2" id="KW-1185">Reference proteome</keyword>
<organism evidence="1 2">
    <name type="scientific">Xanthocytophaga flava</name>
    <dbReference type="NCBI Taxonomy" id="3048013"/>
    <lineage>
        <taxon>Bacteria</taxon>
        <taxon>Pseudomonadati</taxon>
        <taxon>Bacteroidota</taxon>
        <taxon>Cytophagia</taxon>
        <taxon>Cytophagales</taxon>
        <taxon>Rhodocytophagaceae</taxon>
        <taxon>Xanthocytophaga</taxon>
    </lineage>
</organism>
<protein>
    <recommendedName>
        <fullName evidence="3">Transposase</fullName>
    </recommendedName>
</protein>
<accession>A0ABT7CKV3</accession>
<gene>
    <name evidence="1" type="ORF">QNI19_14580</name>
</gene>
<evidence type="ECO:0000313" key="1">
    <source>
        <dbReference type="EMBL" id="MDJ1494166.1"/>
    </source>
</evidence>
<sequence length="69" mass="8107">MPIRKSDLIKERNAKIVNDYQELYKKGYRLEACLERLSKRYWLVEGTIYNILYATKRKPKGSTNPSIAA</sequence>
<dbReference type="RefSeq" id="WP_313997089.1">
    <property type="nucleotide sequence ID" value="NZ_JASJOT010000008.1"/>
</dbReference>
<comment type="caution">
    <text evidence="1">The sequence shown here is derived from an EMBL/GenBank/DDBJ whole genome shotgun (WGS) entry which is preliminary data.</text>
</comment>
<name>A0ABT7CKV3_9BACT</name>
<proteinExistence type="predicted"/>
<dbReference type="EMBL" id="JASJOT010000008">
    <property type="protein sequence ID" value="MDJ1494166.1"/>
    <property type="molecule type" value="Genomic_DNA"/>
</dbReference>
<dbReference type="Proteomes" id="UP001228581">
    <property type="component" value="Unassembled WGS sequence"/>
</dbReference>
<reference evidence="1 2" key="1">
    <citation type="submission" date="2023-05" db="EMBL/GenBank/DDBJ databases">
        <authorList>
            <person name="Zhang X."/>
        </authorList>
    </citation>
    <scope>NUCLEOTIDE SEQUENCE [LARGE SCALE GENOMIC DNA]</scope>
    <source>
        <strain evidence="1 2">DM2B3-1</strain>
    </source>
</reference>
<evidence type="ECO:0000313" key="2">
    <source>
        <dbReference type="Proteomes" id="UP001228581"/>
    </source>
</evidence>